<comment type="caution">
    <text evidence="1">The sequence shown here is derived from an EMBL/GenBank/DDBJ whole genome shotgun (WGS) entry which is preliminary data.</text>
</comment>
<evidence type="ECO:0000313" key="2">
    <source>
        <dbReference type="Proteomes" id="UP000828941"/>
    </source>
</evidence>
<organism evidence="1 2">
    <name type="scientific">Bauhinia variegata</name>
    <name type="common">Purple orchid tree</name>
    <name type="synonym">Phanera variegata</name>
    <dbReference type="NCBI Taxonomy" id="167791"/>
    <lineage>
        <taxon>Eukaryota</taxon>
        <taxon>Viridiplantae</taxon>
        <taxon>Streptophyta</taxon>
        <taxon>Embryophyta</taxon>
        <taxon>Tracheophyta</taxon>
        <taxon>Spermatophyta</taxon>
        <taxon>Magnoliopsida</taxon>
        <taxon>eudicotyledons</taxon>
        <taxon>Gunneridae</taxon>
        <taxon>Pentapetalae</taxon>
        <taxon>rosids</taxon>
        <taxon>fabids</taxon>
        <taxon>Fabales</taxon>
        <taxon>Fabaceae</taxon>
        <taxon>Cercidoideae</taxon>
        <taxon>Cercideae</taxon>
        <taxon>Bauhiniinae</taxon>
        <taxon>Bauhinia</taxon>
    </lineage>
</organism>
<accession>A0ACB9P8W1</accession>
<protein>
    <submittedName>
        <fullName evidence="1">Uncharacterized protein</fullName>
    </submittedName>
</protein>
<name>A0ACB9P8W1_BAUVA</name>
<dbReference type="Proteomes" id="UP000828941">
    <property type="component" value="Chromosome 5"/>
</dbReference>
<sequence length="161" mass="16994">MRTGDDCISINGGSSFINITDVACGPGHGISIGSLGKNGEYETVEEVHVKNCSFTGTQNGARIKTWAGGSGYARKITFQNINFTAARNPVINDQNYDSSDAATDTAVNISHITYYKMYGTSAVENAIQLDCDNSIGCTNKTFASCNNAHGTSSSSTPCLLN</sequence>
<gene>
    <name evidence="1" type="ORF">L6164_012122</name>
</gene>
<dbReference type="EMBL" id="CM039430">
    <property type="protein sequence ID" value="KAI4344947.1"/>
    <property type="molecule type" value="Genomic_DNA"/>
</dbReference>
<evidence type="ECO:0000313" key="1">
    <source>
        <dbReference type="EMBL" id="KAI4344947.1"/>
    </source>
</evidence>
<reference evidence="1 2" key="1">
    <citation type="journal article" date="2022" name="DNA Res.">
        <title>Chromosomal-level genome assembly of the orchid tree Bauhinia variegata (Leguminosae; Cercidoideae) supports the allotetraploid origin hypothesis of Bauhinia.</title>
        <authorList>
            <person name="Zhong Y."/>
            <person name="Chen Y."/>
            <person name="Zheng D."/>
            <person name="Pang J."/>
            <person name="Liu Y."/>
            <person name="Luo S."/>
            <person name="Meng S."/>
            <person name="Qian L."/>
            <person name="Wei D."/>
            <person name="Dai S."/>
            <person name="Zhou R."/>
        </authorList>
    </citation>
    <scope>NUCLEOTIDE SEQUENCE [LARGE SCALE GENOMIC DNA]</scope>
    <source>
        <strain evidence="1">BV-YZ2020</strain>
    </source>
</reference>
<keyword evidence="2" id="KW-1185">Reference proteome</keyword>
<proteinExistence type="predicted"/>